<dbReference type="InterPro" id="IPR023696">
    <property type="entry name" value="Ureohydrolase_dom_sf"/>
</dbReference>
<accession>A0A151LSW7</accession>
<feature type="transmembrane region" description="Helical" evidence="2">
    <location>
        <begin position="6"/>
        <end position="26"/>
    </location>
</feature>
<dbReference type="InterPro" id="IPR044150">
    <property type="entry name" value="HDAC_classIV"/>
</dbReference>
<dbReference type="InterPro" id="IPR023801">
    <property type="entry name" value="His_deacetylse_dom"/>
</dbReference>
<dbReference type="CDD" id="cd09993">
    <property type="entry name" value="HDAC_classIV"/>
    <property type="match status" value="1"/>
</dbReference>
<dbReference type="Pfam" id="PF00850">
    <property type="entry name" value="Hist_deacetyl"/>
    <property type="match status" value="1"/>
</dbReference>
<dbReference type="Proteomes" id="UP000076004">
    <property type="component" value="Unassembled WGS sequence"/>
</dbReference>
<dbReference type="PANTHER" id="PTHR10625">
    <property type="entry name" value="HISTONE DEACETYLASE HDAC1-RELATED"/>
    <property type="match status" value="1"/>
</dbReference>
<dbReference type="GO" id="GO:0040029">
    <property type="term" value="P:epigenetic regulation of gene expression"/>
    <property type="evidence" value="ECO:0007669"/>
    <property type="project" value="TreeGrafter"/>
</dbReference>
<evidence type="ECO:0000256" key="2">
    <source>
        <dbReference type="SAM" id="Phobius"/>
    </source>
</evidence>
<dbReference type="EMBL" id="LVLB01000006">
    <property type="protein sequence ID" value="KYO02262.1"/>
    <property type="molecule type" value="Genomic_DNA"/>
</dbReference>
<dbReference type="VEuPathDB" id="PlasmoDB:PGSY75_0506600"/>
<dbReference type="AlphaFoldDB" id="A0A151LSW7"/>
<dbReference type="RefSeq" id="XP_018643002.1">
    <property type="nucleotide sequence ID" value="XM_018784347.1"/>
</dbReference>
<keyword evidence="2" id="KW-0472">Membrane</keyword>
<reference evidence="4 5" key="1">
    <citation type="journal article" date="2016" name="Nat. Commun.">
        <title>Genomes of cryptic chimpanzee Plasmodium species reveal key evolutionary events leading to human malaria.</title>
        <authorList>
            <person name="Sundararaman S.A."/>
            <person name="Plenderleith L.J."/>
            <person name="Liu W."/>
            <person name="Loy D.E."/>
            <person name="Learn G.H."/>
            <person name="Li Y."/>
            <person name="Shaw K.S."/>
            <person name="Ayouba A."/>
            <person name="Peeters M."/>
            <person name="Speede S."/>
            <person name="Shaw G.M."/>
            <person name="Bushman F.D."/>
            <person name="Brisson D."/>
            <person name="Rayner J.C."/>
            <person name="Sharp P.M."/>
            <person name="Hahn B.H."/>
        </authorList>
    </citation>
    <scope>NUCLEOTIDE SEQUENCE [LARGE SCALE GENOMIC DNA]</scope>
    <source>
        <strain evidence="4 5">SY75</strain>
    </source>
</reference>
<dbReference type="GO" id="GO:0004407">
    <property type="term" value="F:histone deacetylase activity"/>
    <property type="evidence" value="ECO:0007669"/>
    <property type="project" value="InterPro"/>
</dbReference>
<keyword evidence="1" id="KW-0378">Hydrolase</keyword>
<dbReference type="GeneID" id="29774958"/>
<keyword evidence="2" id="KW-0812">Transmembrane</keyword>
<evidence type="ECO:0000313" key="4">
    <source>
        <dbReference type="EMBL" id="KYO02262.1"/>
    </source>
</evidence>
<dbReference type="InterPro" id="IPR000286">
    <property type="entry name" value="HDACs"/>
</dbReference>
<proteinExistence type="predicted"/>
<dbReference type="VEuPathDB" id="PlasmoDB:PGABG01_0505400"/>
<protein>
    <submittedName>
        <fullName evidence="4">Putative histone deacetylase</fullName>
    </submittedName>
</protein>
<dbReference type="SUPFAM" id="SSF52768">
    <property type="entry name" value="Arginase/deacetylase"/>
    <property type="match status" value="1"/>
</dbReference>
<evidence type="ECO:0000313" key="5">
    <source>
        <dbReference type="Proteomes" id="UP000076004"/>
    </source>
</evidence>
<dbReference type="Gene3D" id="3.40.800.20">
    <property type="entry name" value="Histone deacetylase domain"/>
    <property type="match status" value="1"/>
</dbReference>
<keyword evidence="2" id="KW-1133">Transmembrane helix</keyword>
<dbReference type="PANTHER" id="PTHR10625:SF19">
    <property type="entry name" value="HISTONE DEACETYLASE 12"/>
    <property type="match status" value="1"/>
</dbReference>
<comment type="caution">
    <text evidence="4">The sequence shown here is derived from an EMBL/GenBank/DDBJ whole genome shotgun (WGS) entry which is preliminary data.</text>
</comment>
<evidence type="ECO:0000259" key="3">
    <source>
        <dbReference type="Pfam" id="PF00850"/>
    </source>
</evidence>
<organism evidence="4 5">
    <name type="scientific">Plasmodium gaboni</name>
    <dbReference type="NCBI Taxonomy" id="647221"/>
    <lineage>
        <taxon>Eukaryota</taxon>
        <taxon>Sar</taxon>
        <taxon>Alveolata</taxon>
        <taxon>Apicomplexa</taxon>
        <taxon>Aconoidasida</taxon>
        <taxon>Haemosporida</taxon>
        <taxon>Plasmodiidae</taxon>
        <taxon>Plasmodium</taxon>
        <taxon>Plasmodium (Laverania)</taxon>
    </lineage>
</organism>
<feature type="domain" description="Histone deacetylase" evidence="3">
    <location>
        <begin position="194"/>
        <end position="456"/>
    </location>
</feature>
<gene>
    <name evidence="4" type="ORF">PGSY75_0506600</name>
</gene>
<dbReference type="PRINTS" id="PR01270">
    <property type="entry name" value="HDASUPER"/>
</dbReference>
<name>A0A151LSW7_9APIC</name>
<evidence type="ECO:0000256" key="1">
    <source>
        <dbReference type="ARBA" id="ARBA00022801"/>
    </source>
</evidence>
<sequence>MKHMILWYIYLYLYIFYFIFFEIYFVKNKNLNILKSNIFLLTCINKNKHIFFYILRKNKKENNNIYHMKKSVDIYIEKFIYTDLYKEYKKIKYNNYDIFCKDIETDVNETSLHPNFLSTIQLQINKYAKKSLNEIRFKTIFSEQKIFSTSSKNPPYVFHPIYSNVNSKNNSKNSSKNSSNISCYNDHVYFDQRFKIKKYENIFMYLNKEKIYDTNYYIPVWNIQNIISSLFNIHDKSFIYNMLNIIIEKKEINMFQLNLSSELISRFLIEINGSLLSSLLSLKYKMSIHIGGGNHHSKKGRGDGFCIFNDIAICIHFLLSNNIIKNVIVLDVDVHQGDGTAEIFHNVSNVKTISIHCKDNYPHIKKKSYIDIELNSYIEDNEYLSIYENIFKIIKNILLPDTIIFYIAGVDISKDDDLGLLNISDEAIYKRDFLTYRMAIQNNIPIVTLLSGGYNQCQHVLTQKHILTFKAAKDAWNTMKKE</sequence>
<dbReference type="GO" id="GO:0016787">
    <property type="term" value="F:hydrolase activity"/>
    <property type="evidence" value="ECO:0007669"/>
    <property type="project" value="UniProtKB-KW"/>
</dbReference>
<dbReference type="KEGG" id="pgab:PGSY75_0506600"/>
<dbReference type="InterPro" id="IPR037138">
    <property type="entry name" value="His_deacetylse_dom_sf"/>
</dbReference>